<evidence type="ECO:0000256" key="1">
    <source>
        <dbReference type="ARBA" id="ARBA00022737"/>
    </source>
</evidence>
<gene>
    <name evidence="4" type="ORF">TRIADDRAFT_60712</name>
</gene>
<dbReference type="PhylomeDB" id="B3S963"/>
<keyword evidence="1" id="KW-0677">Repeat</keyword>
<dbReference type="InterPro" id="IPR011990">
    <property type="entry name" value="TPR-like_helical_dom_sf"/>
</dbReference>
<dbReference type="RefSeq" id="XP_002116689.1">
    <property type="nucleotide sequence ID" value="XM_002116653.1"/>
</dbReference>
<organism evidence="4 5">
    <name type="scientific">Trichoplax adhaerens</name>
    <name type="common">Trichoplax reptans</name>
    <dbReference type="NCBI Taxonomy" id="10228"/>
    <lineage>
        <taxon>Eukaryota</taxon>
        <taxon>Metazoa</taxon>
        <taxon>Placozoa</taxon>
        <taxon>Uniplacotomia</taxon>
        <taxon>Trichoplacea</taxon>
        <taxon>Trichoplacidae</taxon>
        <taxon>Trichoplax</taxon>
    </lineage>
</organism>
<dbReference type="AlphaFoldDB" id="B3S963"/>
<dbReference type="Proteomes" id="UP000009022">
    <property type="component" value="Unassembled WGS sequence"/>
</dbReference>
<dbReference type="Pfam" id="PF13424">
    <property type="entry name" value="TPR_12"/>
    <property type="match status" value="1"/>
</dbReference>
<dbReference type="SUPFAM" id="SSF48452">
    <property type="entry name" value="TPR-like"/>
    <property type="match status" value="1"/>
</dbReference>
<evidence type="ECO:0000313" key="4">
    <source>
        <dbReference type="EMBL" id="EDV20748.1"/>
    </source>
</evidence>
<dbReference type="HOGENOM" id="CLU_2253480_0_0_1"/>
<keyword evidence="5" id="KW-1185">Reference proteome</keyword>
<dbReference type="OrthoDB" id="7103806at2759"/>
<keyword evidence="2" id="KW-0802">TPR repeat</keyword>
<evidence type="ECO:0000313" key="5">
    <source>
        <dbReference type="Proteomes" id="UP000009022"/>
    </source>
</evidence>
<sequence length="104" mass="11796">MRISVLALNDILIAYAYFHAAVCCEHLGKLEDAITFHQRSINITSKALGERHPSIAEKYEDIGCILARLNRKGKATAMYSYAAKLRSDPYPEIIVDRKRKIDDD</sequence>
<dbReference type="InterPro" id="IPR019734">
    <property type="entry name" value="TPR_rpt"/>
</dbReference>
<dbReference type="PANTHER" id="PTHR45641">
    <property type="entry name" value="TETRATRICOPEPTIDE REPEAT PROTEIN (AFU_ORTHOLOGUE AFUA_6G03870)"/>
    <property type="match status" value="1"/>
</dbReference>
<dbReference type="CTD" id="6757902"/>
<evidence type="ECO:0000256" key="3">
    <source>
        <dbReference type="SAM" id="SignalP"/>
    </source>
</evidence>
<dbReference type="InParanoid" id="B3S963"/>
<evidence type="ECO:0000256" key="2">
    <source>
        <dbReference type="ARBA" id="ARBA00022803"/>
    </source>
</evidence>
<name>B3S963_TRIAD</name>
<protein>
    <recommendedName>
        <fullName evidence="6">Kinesin light chain</fullName>
    </recommendedName>
</protein>
<dbReference type="PANTHER" id="PTHR45641:SF1">
    <property type="entry name" value="AAA+ ATPASE DOMAIN-CONTAINING PROTEIN"/>
    <property type="match status" value="1"/>
</dbReference>
<keyword evidence="3" id="KW-0732">Signal</keyword>
<dbReference type="EMBL" id="DS985257">
    <property type="protein sequence ID" value="EDV20748.1"/>
    <property type="molecule type" value="Genomic_DNA"/>
</dbReference>
<evidence type="ECO:0008006" key="6">
    <source>
        <dbReference type="Google" id="ProtNLM"/>
    </source>
</evidence>
<dbReference type="SMART" id="SM00028">
    <property type="entry name" value="TPR"/>
    <property type="match status" value="2"/>
</dbReference>
<dbReference type="GeneID" id="6757902"/>
<proteinExistence type="predicted"/>
<dbReference type="KEGG" id="tad:TRIADDRAFT_60712"/>
<dbReference type="Gene3D" id="1.25.40.10">
    <property type="entry name" value="Tetratricopeptide repeat domain"/>
    <property type="match status" value="1"/>
</dbReference>
<feature type="chain" id="PRO_5002797317" description="Kinesin light chain" evidence="3">
    <location>
        <begin position="17"/>
        <end position="104"/>
    </location>
</feature>
<reference evidence="4 5" key="1">
    <citation type="journal article" date="2008" name="Nature">
        <title>The Trichoplax genome and the nature of placozoans.</title>
        <authorList>
            <person name="Srivastava M."/>
            <person name="Begovic E."/>
            <person name="Chapman J."/>
            <person name="Putnam N.H."/>
            <person name="Hellsten U."/>
            <person name="Kawashima T."/>
            <person name="Kuo A."/>
            <person name="Mitros T."/>
            <person name="Salamov A."/>
            <person name="Carpenter M.L."/>
            <person name="Signorovitch A.Y."/>
            <person name="Moreno M.A."/>
            <person name="Kamm K."/>
            <person name="Grimwood J."/>
            <person name="Schmutz J."/>
            <person name="Shapiro H."/>
            <person name="Grigoriev I.V."/>
            <person name="Buss L.W."/>
            <person name="Schierwater B."/>
            <person name="Dellaporta S.L."/>
            <person name="Rokhsar D.S."/>
        </authorList>
    </citation>
    <scope>NUCLEOTIDE SEQUENCE [LARGE SCALE GENOMIC DNA]</scope>
    <source>
        <strain evidence="4 5">Grell-BS-1999</strain>
    </source>
</reference>
<feature type="signal peptide" evidence="3">
    <location>
        <begin position="1"/>
        <end position="16"/>
    </location>
</feature>
<accession>B3S963</accession>